<dbReference type="STRING" id="33114.A0A2G2XP50"/>
<dbReference type="AlphaFoldDB" id="A0A2G2XP50"/>
<reference evidence="2 3" key="1">
    <citation type="journal article" date="2017" name="Genome Biol.">
        <title>New reference genome sequences of hot pepper reveal the massive evolution of plant disease-resistance genes by retroduplication.</title>
        <authorList>
            <person name="Kim S."/>
            <person name="Park J."/>
            <person name="Yeom S.I."/>
            <person name="Kim Y.M."/>
            <person name="Seo E."/>
            <person name="Kim K.T."/>
            <person name="Kim M.S."/>
            <person name="Lee J.M."/>
            <person name="Cheong K."/>
            <person name="Shin H.S."/>
            <person name="Kim S.B."/>
            <person name="Han K."/>
            <person name="Lee J."/>
            <person name="Park M."/>
            <person name="Lee H.A."/>
            <person name="Lee H.Y."/>
            <person name="Lee Y."/>
            <person name="Oh S."/>
            <person name="Lee J.H."/>
            <person name="Choi E."/>
            <person name="Choi E."/>
            <person name="Lee S.E."/>
            <person name="Jeon J."/>
            <person name="Kim H."/>
            <person name="Choi G."/>
            <person name="Song H."/>
            <person name="Lee J."/>
            <person name="Lee S.C."/>
            <person name="Kwon J.K."/>
            <person name="Lee H.Y."/>
            <person name="Koo N."/>
            <person name="Hong Y."/>
            <person name="Kim R.W."/>
            <person name="Kang W.H."/>
            <person name="Huh J.H."/>
            <person name="Kang B.C."/>
            <person name="Yang T.J."/>
            <person name="Lee Y.H."/>
            <person name="Bennetzen J.L."/>
            <person name="Choi D."/>
        </authorList>
    </citation>
    <scope>NUCLEOTIDE SEQUENCE [LARGE SCALE GENOMIC DNA]</scope>
    <source>
        <strain evidence="3">cv. PBC81</strain>
    </source>
</reference>
<accession>A0A2G2XP50</accession>
<dbReference type="Proteomes" id="UP000224567">
    <property type="component" value="Unassembled WGS sequence"/>
</dbReference>
<name>A0A2G2XP50_CAPBA</name>
<organism evidence="2 3">
    <name type="scientific">Capsicum baccatum</name>
    <name type="common">Peruvian pepper</name>
    <dbReference type="NCBI Taxonomy" id="33114"/>
    <lineage>
        <taxon>Eukaryota</taxon>
        <taxon>Viridiplantae</taxon>
        <taxon>Streptophyta</taxon>
        <taxon>Embryophyta</taxon>
        <taxon>Tracheophyta</taxon>
        <taxon>Spermatophyta</taxon>
        <taxon>Magnoliopsida</taxon>
        <taxon>eudicotyledons</taxon>
        <taxon>Gunneridae</taxon>
        <taxon>Pentapetalae</taxon>
        <taxon>asterids</taxon>
        <taxon>lamiids</taxon>
        <taxon>Solanales</taxon>
        <taxon>Solanaceae</taxon>
        <taxon>Solanoideae</taxon>
        <taxon>Capsiceae</taxon>
        <taxon>Capsicum</taxon>
    </lineage>
</organism>
<comment type="caution">
    <text evidence="2">The sequence shown here is derived from an EMBL/GenBank/DDBJ whole genome shotgun (WGS) entry which is preliminary data.</text>
</comment>
<dbReference type="EMBL" id="MLFT02000001">
    <property type="protein sequence ID" value="PHT59250.1"/>
    <property type="molecule type" value="Genomic_DNA"/>
</dbReference>
<dbReference type="Pfam" id="PF05641">
    <property type="entry name" value="Agenet"/>
    <property type="match status" value="1"/>
</dbReference>
<evidence type="ECO:0000313" key="2">
    <source>
        <dbReference type="EMBL" id="PHT59250.1"/>
    </source>
</evidence>
<evidence type="ECO:0000313" key="3">
    <source>
        <dbReference type="Proteomes" id="UP000224567"/>
    </source>
</evidence>
<protein>
    <recommendedName>
        <fullName evidence="1">Agenet-like domain-containing protein</fullName>
    </recommendedName>
</protein>
<sequence length="127" mass="14614">MTLINEEINHSEEHHQYKIDEISKTIRKIAFKKGERTKLLQGSDEVEVASQKYGFIGSYCTATIISSIDANHYRVKYKTLLTNHKSAPLEETVKGYEVCPEPPNLPERMSEKEFCLYDRIDVFANDG</sequence>
<evidence type="ECO:0000259" key="1">
    <source>
        <dbReference type="Pfam" id="PF05641"/>
    </source>
</evidence>
<proteinExistence type="predicted"/>
<dbReference type="OrthoDB" id="938602at2759"/>
<dbReference type="PANTHER" id="PTHR31917:SF158">
    <property type="entry name" value="AGENET DOMAIN-CONTAINING PROTEIN"/>
    <property type="match status" value="1"/>
</dbReference>
<dbReference type="InterPro" id="IPR008395">
    <property type="entry name" value="Agenet-like_dom"/>
</dbReference>
<dbReference type="PANTHER" id="PTHR31917">
    <property type="entry name" value="AGENET DOMAIN-CONTAINING PROTEIN-RELATED"/>
    <property type="match status" value="1"/>
</dbReference>
<reference evidence="3" key="2">
    <citation type="journal article" date="2017" name="J. Anim. Genet.">
        <title>Multiple reference genome sequences of hot pepper reveal the massive evolution of plant disease resistance genes by retroduplication.</title>
        <authorList>
            <person name="Kim S."/>
            <person name="Park J."/>
            <person name="Yeom S.-I."/>
            <person name="Kim Y.-M."/>
            <person name="Seo E."/>
            <person name="Kim K.-T."/>
            <person name="Kim M.-S."/>
            <person name="Lee J.M."/>
            <person name="Cheong K."/>
            <person name="Shin H.-S."/>
            <person name="Kim S.-B."/>
            <person name="Han K."/>
            <person name="Lee J."/>
            <person name="Park M."/>
            <person name="Lee H.-A."/>
            <person name="Lee H.-Y."/>
            <person name="Lee Y."/>
            <person name="Oh S."/>
            <person name="Lee J.H."/>
            <person name="Choi E."/>
            <person name="Choi E."/>
            <person name="Lee S.E."/>
            <person name="Jeon J."/>
            <person name="Kim H."/>
            <person name="Choi G."/>
            <person name="Song H."/>
            <person name="Lee J."/>
            <person name="Lee S.-C."/>
            <person name="Kwon J.-K."/>
            <person name="Lee H.-Y."/>
            <person name="Koo N."/>
            <person name="Hong Y."/>
            <person name="Kim R.W."/>
            <person name="Kang W.-H."/>
            <person name="Huh J.H."/>
            <person name="Kang B.-C."/>
            <person name="Yang T.-J."/>
            <person name="Lee Y.-H."/>
            <person name="Bennetzen J.L."/>
            <person name="Choi D."/>
        </authorList>
    </citation>
    <scope>NUCLEOTIDE SEQUENCE [LARGE SCALE GENOMIC DNA]</scope>
    <source>
        <strain evidence="3">cv. PBC81</strain>
    </source>
</reference>
<keyword evidence="3" id="KW-1185">Reference proteome</keyword>
<dbReference type="CDD" id="cd20405">
    <property type="entry name" value="Tudor_Agenet_AtDUF_rpt1_3"/>
    <property type="match status" value="1"/>
</dbReference>
<feature type="domain" description="Agenet-like" evidence="1">
    <location>
        <begin position="44"/>
        <end position="103"/>
    </location>
</feature>
<gene>
    <name evidence="2" type="ORF">CQW23_01613</name>
</gene>